<dbReference type="Pfam" id="PF24871">
    <property type="entry name" value="Piezo_TM1-24"/>
    <property type="match status" value="1"/>
</dbReference>
<feature type="region of interest" description="Disordered" evidence="1">
    <location>
        <begin position="57"/>
        <end position="76"/>
    </location>
</feature>
<keyword evidence="2" id="KW-0812">Transmembrane</keyword>
<feature type="transmembrane region" description="Helical" evidence="2">
    <location>
        <begin position="207"/>
        <end position="229"/>
    </location>
</feature>
<keyword evidence="5" id="KW-1185">Reference proteome</keyword>
<dbReference type="Proteomes" id="UP001558652">
    <property type="component" value="Unassembled WGS sequence"/>
</dbReference>
<comment type="caution">
    <text evidence="4">The sequence shown here is derived from an EMBL/GenBank/DDBJ whole genome shotgun (WGS) entry which is preliminary data.</text>
</comment>
<reference evidence="4 5" key="1">
    <citation type="submission" date="2024-07" db="EMBL/GenBank/DDBJ databases">
        <title>Chromosome-level genome assembly of the water stick insect Ranatra chinensis (Heteroptera: Nepidae).</title>
        <authorList>
            <person name="Liu X."/>
        </authorList>
    </citation>
    <scope>NUCLEOTIDE SEQUENCE [LARGE SCALE GENOMIC DNA]</scope>
    <source>
        <strain evidence="4">Cailab_2021Rc</strain>
        <tissue evidence="4">Muscle</tissue>
    </source>
</reference>
<evidence type="ECO:0000313" key="5">
    <source>
        <dbReference type="Proteomes" id="UP001558652"/>
    </source>
</evidence>
<feature type="transmembrane region" description="Helical" evidence="2">
    <location>
        <begin position="133"/>
        <end position="155"/>
    </location>
</feature>
<evidence type="ECO:0000256" key="1">
    <source>
        <dbReference type="SAM" id="MobiDB-lite"/>
    </source>
</evidence>
<feature type="transmembrane region" description="Helical" evidence="2">
    <location>
        <begin position="83"/>
        <end position="104"/>
    </location>
</feature>
<sequence>GGFLERVFRFSGFVRLDGIDVWSAIRVVAPEVAMLVISIAVYASCLALNHPVSNRQDDPLLPMTDPPPPKPSPSEEAMRQRRLSLLTVLGKYVCLISMCFAGILRPSALSGVYYIVFLGSMTWWGCNRPLHKAFAFICRFLLVLVAGHIWALYLYQMQWAQELLPKDAPIARYLGLTALATTKCDDPRNCHLTDEEWASFVNPVALVWLYFILWYEANMIMSAPVIQLIRGRESVYRRGTNSKRPIQDSIGVTTLSEVPEDSSQFENVAEEGWQNFSKLIFISKNYFAQI</sequence>
<dbReference type="InterPro" id="IPR056769">
    <property type="entry name" value="Piezo_TM1-24"/>
</dbReference>
<dbReference type="PANTHER" id="PTHR47049">
    <property type="entry name" value="PIEZO-TYPE MECHANOSENSITIVE ION CHANNEL HOMOLOG"/>
    <property type="match status" value="1"/>
</dbReference>
<protein>
    <recommendedName>
        <fullName evidence="3">Piezo TM1-24 domain-containing protein</fullName>
    </recommendedName>
</protein>
<feature type="transmembrane region" description="Helical" evidence="2">
    <location>
        <begin position="32"/>
        <end position="49"/>
    </location>
</feature>
<keyword evidence="2" id="KW-0472">Membrane</keyword>
<evidence type="ECO:0000256" key="2">
    <source>
        <dbReference type="SAM" id="Phobius"/>
    </source>
</evidence>
<accession>A0ABD0Y9M1</accession>
<evidence type="ECO:0000313" key="4">
    <source>
        <dbReference type="EMBL" id="KAL1124045.1"/>
    </source>
</evidence>
<name>A0ABD0Y9M1_9HEMI</name>
<gene>
    <name evidence="4" type="ORF">AAG570_001815</name>
</gene>
<dbReference type="PANTHER" id="PTHR47049:SF2">
    <property type="entry name" value="PIEZO-TYPE MECHANOSENSITIVE ION CHANNEL HOMOLOG"/>
    <property type="match status" value="1"/>
</dbReference>
<keyword evidence="2" id="KW-1133">Transmembrane helix</keyword>
<organism evidence="4 5">
    <name type="scientific">Ranatra chinensis</name>
    <dbReference type="NCBI Taxonomy" id="642074"/>
    <lineage>
        <taxon>Eukaryota</taxon>
        <taxon>Metazoa</taxon>
        <taxon>Ecdysozoa</taxon>
        <taxon>Arthropoda</taxon>
        <taxon>Hexapoda</taxon>
        <taxon>Insecta</taxon>
        <taxon>Pterygota</taxon>
        <taxon>Neoptera</taxon>
        <taxon>Paraneoptera</taxon>
        <taxon>Hemiptera</taxon>
        <taxon>Heteroptera</taxon>
        <taxon>Panheteroptera</taxon>
        <taxon>Nepomorpha</taxon>
        <taxon>Nepidae</taxon>
        <taxon>Ranatrinae</taxon>
        <taxon>Ranatra</taxon>
    </lineage>
</organism>
<feature type="non-terminal residue" evidence="4">
    <location>
        <position position="1"/>
    </location>
</feature>
<evidence type="ECO:0000259" key="3">
    <source>
        <dbReference type="Pfam" id="PF24871"/>
    </source>
</evidence>
<dbReference type="InterPro" id="IPR027272">
    <property type="entry name" value="Piezo"/>
</dbReference>
<feature type="domain" description="Piezo TM1-24" evidence="3">
    <location>
        <begin position="4"/>
        <end position="227"/>
    </location>
</feature>
<dbReference type="EMBL" id="JBFDAA010000011">
    <property type="protein sequence ID" value="KAL1124045.1"/>
    <property type="molecule type" value="Genomic_DNA"/>
</dbReference>
<proteinExistence type="predicted"/>
<feature type="transmembrane region" description="Helical" evidence="2">
    <location>
        <begin position="110"/>
        <end position="126"/>
    </location>
</feature>
<dbReference type="AlphaFoldDB" id="A0ABD0Y9M1"/>